<dbReference type="GO" id="GO:0005576">
    <property type="term" value="C:extracellular region"/>
    <property type="evidence" value="ECO:0007669"/>
    <property type="project" value="UniProtKB-SubCell"/>
</dbReference>
<feature type="chain" id="PRO_5027026122" evidence="3">
    <location>
        <begin position="26"/>
        <end position="148"/>
    </location>
</feature>
<evidence type="ECO:0000313" key="5">
    <source>
        <dbReference type="Proteomes" id="UP000829291"/>
    </source>
</evidence>
<name>A0A6J0BJH8_NEOLC</name>
<dbReference type="InParanoid" id="A0A6J0BJH8"/>
<evidence type="ECO:0000259" key="4">
    <source>
        <dbReference type="SMART" id="SM01318"/>
    </source>
</evidence>
<keyword evidence="2" id="KW-0964">Secreted</keyword>
<gene>
    <name evidence="6" type="primary">LOC107220340</name>
</gene>
<proteinExistence type="predicted"/>
<dbReference type="SMART" id="SM01318">
    <property type="entry name" value="SVWC"/>
    <property type="match status" value="1"/>
</dbReference>
<feature type="domain" description="Single" evidence="4">
    <location>
        <begin position="42"/>
        <end position="128"/>
    </location>
</feature>
<accession>A0A6J0BJH8</accession>
<dbReference type="Proteomes" id="UP000829291">
    <property type="component" value="Chromosome 4"/>
</dbReference>
<dbReference type="AlphaFoldDB" id="A0A6J0BJH8"/>
<dbReference type="FunCoup" id="A0A6J0BJH8">
    <property type="interactions" value="27"/>
</dbReference>
<organism evidence="6">
    <name type="scientific">Neodiprion lecontei</name>
    <name type="common">Redheaded pine sawfly</name>
    <dbReference type="NCBI Taxonomy" id="441921"/>
    <lineage>
        <taxon>Eukaryota</taxon>
        <taxon>Metazoa</taxon>
        <taxon>Ecdysozoa</taxon>
        <taxon>Arthropoda</taxon>
        <taxon>Hexapoda</taxon>
        <taxon>Insecta</taxon>
        <taxon>Pterygota</taxon>
        <taxon>Neoptera</taxon>
        <taxon>Endopterygota</taxon>
        <taxon>Hymenoptera</taxon>
        <taxon>Tenthredinoidea</taxon>
        <taxon>Diprionidae</taxon>
        <taxon>Diprioninae</taxon>
        <taxon>Neodiprion</taxon>
    </lineage>
</organism>
<dbReference type="RefSeq" id="XP_015514387.1">
    <property type="nucleotide sequence ID" value="XM_015658901.2"/>
</dbReference>
<evidence type="ECO:0000313" key="6">
    <source>
        <dbReference type="RefSeq" id="XP_015514387.1"/>
    </source>
</evidence>
<dbReference type="InterPro" id="IPR029277">
    <property type="entry name" value="SVWC_dom"/>
</dbReference>
<keyword evidence="3" id="KW-0732">Signal</keyword>
<sequence length="148" mass="15817">MLRRRSPASLCALTLAAMCISPVRSWINTYKSDIHPEYPGSCYDADSGAVLTPGVTMTLAGGAGRTPGEHCVSKTCIRASGHSTGNDARSELFVKVERCTPLKEIDGCEIIPGHEDLVYPSCCPRLRCIQPAPEAQLKSAKLSSIVVV</sequence>
<evidence type="ECO:0000256" key="3">
    <source>
        <dbReference type="SAM" id="SignalP"/>
    </source>
</evidence>
<comment type="subcellular location">
    <subcellularLocation>
        <location evidence="1">Secreted</location>
    </subcellularLocation>
</comment>
<dbReference type="GeneID" id="107220340"/>
<keyword evidence="5" id="KW-1185">Reference proteome</keyword>
<feature type="signal peptide" evidence="3">
    <location>
        <begin position="1"/>
        <end position="25"/>
    </location>
</feature>
<dbReference type="OrthoDB" id="7655057at2759"/>
<dbReference type="KEGG" id="nlo:107220340"/>
<evidence type="ECO:0000256" key="1">
    <source>
        <dbReference type="ARBA" id="ARBA00004613"/>
    </source>
</evidence>
<evidence type="ECO:0000256" key="2">
    <source>
        <dbReference type="ARBA" id="ARBA00022525"/>
    </source>
</evidence>
<protein>
    <submittedName>
        <fullName evidence="6">Uncharacterized protein LOC107220340</fullName>
    </submittedName>
</protein>
<reference evidence="6" key="1">
    <citation type="submission" date="2025-08" db="UniProtKB">
        <authorList>
            <consortium name="RefSeq"/>
        </authorList>
    </citation>
    <scope>IDENTIFICATION</scope>
    <source>
        <tissue evidence="6">Thorax and Abdomen</tissue>
    </source>
</reference>